<evidence type="ECO:0000256" key="5">
    <source>
        <dbReference type="ARBA" id="ARBA00022741"/>
    </source>
</evidence>
<reference evidence="14" key="1">
    <citation type="journal article" date="2019" name="Int. J. Syst. Evol. Microbiol.">
        <title>The Global Catalogue of Microorganisms (GCM) 10K type strain sequencing project: providing services to taxonomists for standard genome sequencing and annotation.</title>
        <authorList>
            <consortium name="The Broad Institute Genomics Platform"/>
            <consortium name="The Broad Institute Genome Sequencing Center for Infectious Disease"/>
            <person name="Wu L."/>
            <person name="Ma J."/>
        </authorList>
    </citation>
    <scope>NUCLEOTIDE SEQUENCE [LARGE SCALE GENOMIC DNA]</scope>
    <source>
        <strain evidence="14">2902at01</strain>
    </source>
</reference>
<comment type="caution">
    <text evidence="13">The sequence shown here is derived from an EMBL/GenBank/DDBJ whole genome shotgun (WGS) entry which is preliminary data.</text>
</comment>
<dbReference type="InterPro" id="IPR036890">
    <property type="entry name" value="HATPase_C_sf"/>
</dbReference>
<dbReference type="PANTHER" id="PTHR24421">
    <property type="entry name" value="NITRATE/NITRITE SENSOR PROTEIN NARX-RELATED"/>
    <property type="match status" value="1"/>
</dbReference>
<dbReference type="InterPro" id="IPR011712">
    <property type="entry name" value="Sig_transdc_His_kin_sub3_dim/P"/>
</dbReference>
<evidence type="ECO:0000259" key="12">
    <source>
        <dbReference type="Pfam" id="PF07730"/>
    </source>
</evidence>
<proteinExistence type="predicted"/>
<evidence type="ECO:0000259" key="11">
    <source>
        <dbReference type="Pfam" id="PF02518"/>
    </source>
</evidence>
<dbReference type="InterPro" id="IPR050482">
    <property type="entry name" value="Sensor_HK_TwoCompSys"/>
</dbReference>
<evidence type="ECO:0000256" key="4">
    <source>
        <dbReference type="ARBA" id="ARBA00022679"/>
    </source>
</evidence>
<dbReference type="SUPFAM" id="SSF55874">
    <property type="entry name" value="ATPase domain of HSP90 chaperone/DNA topoisomerase II/histidine kinase"/>
    <property type="match status" value="1"/>
</dbReference>
<keyword evidence="5" id="KW-0547">Nucleotide-binding</keyword>
<dbReference type="Proteomes" id="UP001595868">
    <property type="component" value="Unassembled WGS sequence"/>
</dbReference>
<evidence type="ECO:0000256" key="3">
    <source>
        <dbReference type="ARBA" id="ARBA00022553"/>
    </source>
</evidence>
<keyword evidence="14" id="KW-1185">Reference proteome</keyword>
<keyword evidence="3" id="KW-0597">Phosphoprotein</keyword>
<protein>
    <recommendedName>
        <fullName evidence="2">histidine kinase</fullName>
        <ecNumber evidence="2">2.7.13.3</ecNumber>
    </recommendedName>
</protein>
<feature type="domain" description="Signal transduction histidine kinase subgroup 3 dimerisation and phosphoacceptor" evidence="12">
    <location>
        <begin position="228"/>
        <end position="290"/>
    </location>
</feature>
<feature type="compositionally biased region" description="Low complexity" evidence="10">
    <location>
        <begin position="409"/>
        <end position="431"/>
    </location>
</feature>
<dbReference type="CDD" id="cd16917">
    <property type="entry name" value="HATPase_UhpB-NarQ-NarX-like"/>
    <property type="match status" value="1"/>
</dbReference>
<evidence type="ECO:0000256" key="1">
    <source>
        <dbReference type="ARBA" id="ARBA00000085"/>
    </source>
</evidence>
<dbReference type="GO" id="GO:0016301">
    <property type="term" value="F:kinase activity"/>
    <property type="evidence" value="ECO:0007669"/>
    <property type="project" value="UniProtKB-KW"/>
</dbReference>
<organism evidence="13 14">
    <name type="scientific">Micromonospora zhanjiangensis</name>
    <dbReference type="NCBI Taxonomy" id="1522057"/>
    <lineage>
        <taxon>Bacteria</taxon>
        <taxon>Bacillati</taxon>
        <taxon>Actinomycetota</taxon>
        <taxon>Actinomycetes</taxon>
        <taxon>Micromonosporales</taxon>
        <taxon>Micromonosporaceae</taxon>
        <taxon>Micromonospora</taxon>
    </lineage>
</organism>
<keyword evidence="9" id="KW-0175">Coiled coil</keyword>
<evidence type="ECO:0000256" key="7">
    <source>
        <dbReference type="ARBA" id="ARBA00022840"/>
    </source>
</evidence>
<evidence type="ECO:0000313" key="14">
    <source>
        <dbReference type="Proteomes" id="UP001595868"/>
    </source>
</evidence>
<evidence type="ECO:0000313" key="13">
    <source>
        <dbReference type="EMBL" id="MFC4109169.1"/>
    </source>
</evidence>
<feature type="region of interest" description="Disordered" evidence="10">
    <location>
        <begin position="409"/>
        <end position="432"/>
    </location>
</feature>
<accession>A0ABV8KT19</accession>
<evidence type="ECO:0000256" key="10">
    <source>
        <dbReference type="SAM" id="MobiDB-lite"/>
    </source>
</evidence>
<keyword evidence="6 13" id="KW-0418">Kinase</keyword>
<feature type="coiled-coil region" evidence="9">
    <location>
        <begin position="196"/>
        <end position="230"/>
    </location>
</feature>
<evidence type="ECO:0000256" key="2">
    <source>
        <dbReference type="ARBA" id="ARBA00012438"/>
    </source>
</evidence>
<dbReference type="Gene3D" id="3.30.565.10">
    <property type="entry name" value="Histidine kinase-like ATPase, C-terminal domain"/>
    <property type="match status" value="1"/>
</dbReference>
<evidence type="ECO:0000256" key="6">
    <source>
        <dbReference type="ARBA" id="ARBA00022777"/>
    </source>
</evidence>
<dbReference type="InterPro" id="IPR003594">
    <property type="entry name" value="HATPase_dom"/>
</dbReference>
<gene>
    <name evidence="13" type="ORF">ACFOX0_24965</name>
</gene>
<dbReference type="Pfam" id="PF07730">
    <property type="entry name" value="HisKA_3"/>
    <property type="match status" value="1"/>
</dbReference>
<sequence length="471" mass="49069">MLSGAVRDRLRGGFRLVIRPTGPPPRPTRRNLAFDAALALTLGVVLVQWAVHGAYAHPVDEMARLVPPLPPVPPDPADPGVDPVDRAGPGDWLGPALVAAVAAAALAFRRRYPLAALWVVIGATAVAQHPRLTFYACVVAAYSAAAYSPYRVPAMASLSAAALAVGLTSDTSLPTVPDQYAPLLILAPIVVVANGRRAWRRRADEERARLAALEREQTEALRRAAGQERARIARELHDVVTHNVSMMVIQAGAARKVLDTGPDQAREALLAVEAGGRTALSELRHVMGLLTMNTDEMDTGEPGDLVPQPGLDRLAALVAGVRDTGLPVELTVTGRSRPVSAGVGLAGYRVVQEALTNTVRHAPGASATVTVEYAADHLRIEVTDTGGTPAGPVVGSPLGSAVDRSAVPRSAVSRSAVPRADPAGAAARTAGSGRGLAGLRERIAVYQGQLHAGPRPGGGWRVVARVPLATS</sequence>
<keyword evidence="4" id="KW-0808">Transferase</keyword>
<feature type="domain" description="Histidine kinase/HSP90-like ATPase" evidence="11">
    <location>
        <begin position="348"/>
        <end position="469"/>
    </location>
</feature>
<evidence type="ECO:0000256" key="8">
    <source>
        <dbReference type="ARBA" id="ARBA00023012"/>
    </source>
</evidence>
<evidence type="ECO:0000256" key="9">
    <source>
        <dbReference type="SAM" id="Coils"/>
    </source>
</evidence>
<dbReference type="RefSeq" id="WP_377550254.1">
    <property type="nucleotide sequence ID" value="NZ_JBHSBN010000021.1"/>
</dbReference>
<dbReference type="EC" id="2.7.13.3" evidence="2"/>
<keyword evidence="7" id="KW-0067">ATP-binding</keyword>
<keyword evidence="8" id="KW-0902">Two-component regulatory system</keyword>
<comment type="catalytic activity">
    <reaction evidence="1">
        <text>ATP + protein L-histidine = ADP + protein N-phospho-L-histidine.</text>
        <dbReference type="EC" id="2.7.13.3"/>
    </reaction>
</comment>
<dbReference type="PANTHER" id="PTHR24421:SF10">
    <property type="entry name" value="NITRATE_NITRITE SENSOR PROTEIN NARQ"/>
    <property type="match status" value="1"/>
</dbReference>
<name>A0ABV8KT19_9ACTN</name>
<dbReference type="Pfam" id="PF02518">
    <property type="entry name" value="HATPase_c"/>
    <property type="match status" value="1"/>
</dbReference>
<dbReference type="Gene3D" id="1.20.5.1930">
    <property type="match status" value="1"/>
</dbReference>
<dbReference type="EMBL" id="JBHSBN010000021">
    <property type="protein sequence ID" value="MFC4109169.1"/>
    <property type="molecule type" value="Genomic_DNA"/>
</dbReference>